<dbReference type="AlphaFoldDB" id="A0A8B7YPH5"/>
<feature type="compositionally biased region" description="Polar residues" evidence="1">
    <location>
        <begin position="946"/>
        <end position="956"/>
    </location>
</feature>
<feature type="region of interest" description="Disordered" evidence="1">
    <location>
        <begin position="971"/>
        <end position="995"/>
    </location>
</feature>
<reference evidence="3 4" key="1">
    <citation type="submission" date="2025-04" db="UniProtKB">
        <authorList>
            <consortium name="RefSeq"/>
        </authorList>
    </citation>
    <scope>IDENTIFICATION</scope>
</reference>
<feature type="region of interest" description="Disordered" evidence="1">
    <location>
        <begin position="487"/>
        <end position="529"/>
    </location>
</feature>
<feature type="region of interest" description="Disordered" evidence="1">
    <location>
        <begin position="165"/>
        <end position="193"/>
    </location>
</feature>
<dbReference type="Pfam" id="PF15718">
    <property type="entry name" value="MNR"/>
    <property type="match status" value="2"/>
</dbReference>
<feature type="region of interest" description="Disordered" evidence="1">
    <location>
        <begin position="557"/>
        <end position="660"/>
    </location>
</feature>
<dbReference type="RefSeq" id="XP_022093338.1">
    <property type="nucleotide sequence ID" value="XM_022237646.1"/>
</dbReference>
<dbReference type="PANTHER" id="PTHR15732">
    <property type="entry name" value="PROTEIN MOONRAKER"/>
    <property type="match status" value="1"/>
</dbReference>
<dbReference type="RefSeq" id="XP_022093343.1">
    <property type="nucleotide sequence ID" value="XM_022237651.1"/>
</dbReference>
<dbReference type="OrthoDB" id="10072648at2759"/>
<feature type="compositionally biased region" description="Basic and acidic residues" evidence="1">
    <location>
        <begin position="642"/>
        <end position="660"/>
    </location>
</feature>
<dbReference type="RefSeq" id="XP_022093342.1">
    <property type="nucleotide sequence ID" value="XM_022237650.1"/>
</dbReference>
<sequence>MLQQNQLQFNLEVPSLPSNLATRYRNPGPLVIERLAGGTLTSDSGPGEPKEPPVKFTTISEDQLSVALRLARLDLKNIASKSQAPATKYLPQHDHQRPGKKHKSKQSPSGKNHHQLRTTKLKERFTDPNESQRSIETQTHRSKTKNTKDAIVLQPVSTHRLFLSTKQHQHGDTKREELSPPTGEVALSPKSRQVQEIRRLRSELKTYMKKVEELSIKASRPSQEMAKKDAEVVEDDPRRAARAAEQASRSARLLYSLQQQVREIQEELDKLGPGKVRHTKKSRALNRLAAAHRGAVRALQSFLHHLPSEVDPGNGLPPHYQELALLIRQLSLCCAQLDVEESGIPEGVLNILEQAKDFQDALSGQISTPPRPKANHDPQPRANSRRRLAFEGDAPRGPPNRAATSTSRSGSQGQASPKALNPHHYRIRETPVRDTDRDPLHATTQVTPGPATVERLGKSVVSSKVTPGSPERNAALRAGLEALLRAGGQPAGPLHPATSNPVPRGQLPTAKARKQPPARGSTAPSRSLILPAALKAARERLHRVRVVPRDAHFTQETVASKLKHREPVGQGIATSRDPGTRPQDGGPVMRAKPTWTPPGSPRSFHKALPRPRPVSASSEDEKESEEAGRDNSARRRKVVFNLEKESGSRKDVGSDRERGLDPDMMEREIARQAWLDREAAKQMKHLEHGREENGYPPVPPGWLETVEQALTARLRPLIDKAEATAKEQQHVQNSTKQSLRHQLSERAVQATSNNADLLSDLLLEDILADTALEFHRIERDDQLERQAQQLQDGPTVEGMLQSLEKMELMEDEIRRRWRRVEYINQEELLTDSIHQKEVGWMLGTPLDGEFLESFPGDVPTAHTAMQFTNQHSQDAPGSQPSISKAKSSRGTKIPLQTDEVTYLLYSRDDHDVGIRSLAENDVQVTEMDSKQEKGFLSREDTDRSVSRVSGATPGQTHSMNILHTLLDNKGSAAARPGSLSNSRKSGTRPGLDRPSFPLFIPSDAMNRIRDYRGRFEHHLKNTSHWAYGTFDPWRLVEEVSDEIVSEIIKDVSSEVGDIMSQCVDDLYRAEFDMT</sequence>
<feature type="region of interest" description="Disordered" evidence="1">
    <location>
        <begin position="870"/>
        <end position="890"/>
    </location>
</feature>
<feature type="region of interest" description="Disordered" evidence="1">
    <location>
        <begin position="219"/>
        <end position="244"/>
    </location>
</feature>
<dbReference type="PANTHER" id="PTHR15732:SF4">
    <property type="entry name" value="PROTEIN MOONRAKER"/>
    <property type="match status" value="1"/>
</dbReference>
<dbReference type="GO" id="GO:0034451">
    <property type="term" value="C:centriolar satellite"/>
    <property type="evidence" value="ECO:0007669"/>
    <property type="project" value="TreeGrafter"/>
</dbReference>
<feature type="compositionally biased region" description="Basic and acidic residues" evidence="1">
    <location>
        <begin position="169"/>
        <end position="178"/>
    </location>
</feature>
<name>A0A8B7YPH5_ACAPL</name>
<dbReference type="GeneID" id="110980722"/>
<feature type="region of interest" description="Disordered" evidence="1">
    <location>
        <begin position="926"/>
        <end position="956"/>
    </location>
</feature>
<proteinExistence type="predicted"/>
<evidence type="ECO:0000313" key="2">
    <source>
        <dbReference type="Proteomes" id="UP000694845"/>
    </source>
</evidence>
<feature type="region of interest" description="Disordered" evidence="1">
    <location>
        <begin position="83"/>
        <end position="153"/>
    </location>
</feature>
<gene>
    <name evidence="3 4 5 6 7" type="primary">LOC110980722</name>
</gene>
<dbReference type="GO" id="GO:0071539">
    <property type="term" value="P:protein localization to centrosome"/>
    <property type="evidence" value="ECO:0007669"/>
    <property type="project" value="TreeGrafter"/>
</dbReference>
<feature type="compositionally biased region" description="Polar residues" evidence="1">
    <location>
        <begin position="128"/>
        <end position="137"/>
    </location>
</feature>
<dbReference type="RefSeq" id="XP_022093341.1">
    <property type="nucleotide sequence ID" value="XM_022237649.1"/>
</dbReference>
<evidence type="ECO:0000256" key="1">
    <source>
        <dbReference type="SAM" id="MobiDB-lite"/>
    </source>
</evidence>
<dbReference type="InterPro" id="IPR031447">
    <property type="entry name" value="MNR"/>
</dbReference>
<dbReference type="RefSeq" id="XP_022093340.1">
    <property type="nucleotide sequence ID" value="XM_022237648.1"/>
</dbReference>
<evidence type="ECO:0000313" key="6">
    <source>
        <dbReference type="RefSeq" id="XP_022093342.1"/>
    </source>
</evidence>
<dbReference type="GO" id="GO:0007099">
    <property type="term" value="P:centriole replication"/>
    <property type="evidence" value="ECO:0007669"/>
    <property type="project" value="InterPro"/>
</dbReference>
<evidence type="ECO:0000313" key="3">
    <source>
        <dbReference type="RefSeq" id="XP_022093338.1"/>
    </source>
</evidence>
<protein>
    <submittedName>
        <fullName evidence="3 4">Protein moonraker-like isoform X1</fullName>
    </submittedName>
</protein>
<feature type="compositionally biased region" description="Basic and acidic residues" evidence="1">
    <location>
        <begin position="927"/>
        <end position="945"/>
    </location>
</feature>
<dbReference type="OMA" id="LERPWNG"/>
<organism evidence="2 5">
    <name type="scientific">Acanthaster planci</name>
    <name type="common">Crown-of-thorns starfish</name>
    <dbReference type="NCBI Taxonomy" id="133434"/>
    <lineage>
        <taxon>Eukaryota</taxon>
        <taxon>Metazoa</taxon>
        <taxon>Echinodermata</taxon>
        <taxon>Eleutherozoa</taxon>
        <taxon>Asterozoa</taxon>
        <taxon>Asteroidea</taxon>
        <taxon>Valvatacea</taxon>
        <taxon>Valvatida</taxon>
        <taxon>Acanthasteridae</taxon>
        <taxon>Acanthaster</taxon>
    </lineage>
</organism>
<evidence type="ECO:0000313" key="7">
    <source>
        <dbReference type="RefSeq" id="XP_022093343.1"/>
    </source>
</evidence>
<feature type="compositionally biased region" description="Polar residues" evidence="1">
    <location>
        <begin position="402"/>
        <end position="415"/>
    </location>
</feature>
<evidence type="ECO:0000313" key="4">
    <source>
        <dbReference type="RefSeq" id="XP_022093340.1"/>
    </source>
</evidence>
<feature type="compositionally biased region" description="Basic and acidic residues" evidence="1">
    <location>
        <begin position="225"/>
        <end position="239"/>
    </location>
</feature>
<feature type="region of interest" description="Disordered" evidence="1">
    <location>
        <begin position="363"/>
        <end position="452"/>
    </location>
</feature>
<keyword evidence="2" id="KW-1185">Reference proteome</keyword>
<evidence type="ECO:0000313" key="5">
    <source>
        <dbReference type="RefSeq" id="XP_022093341.1"/>
    </source>
</evidence>
<dbReference type="KEGG" id="aplc:110980722"/>
<feature type="compositionally biased region" description="Basic and acidic residues" evidence="1">
    <location>
        <begin position="427"/>
        <end position="440"/>
    </location>
</feature>
<dbReference type="Proteomes" id="UP000694845">
    <property type="component" value="Unplaced"/>
</dbReference>
<feature type="compositionally biased region" description="Basic residues" evidence="1">
    <location>
        <begin position="98"/>
        <end position="119"/>
    </location>
</feature>
<accession>A0A8B7YPH5</accession>